<dbReference type="GO" id="GO:0005634">
    <property type="term" value="C:nucleus"/>
    <property type="evidence" value="ECO:0007669"/>
    <property type="project" value="UniProtKB-SubCell"/>
</dbReference>
<dbReference type="FunFam" id="1.10.10.60:FF:000550">
    <property type="entry name" value="Homeobox domaincontaining protein"/>
    <property type="match status" value="1"/>
</dbReference>
<feature type="compositionally biased region" description="Acidic residues" evidence="4">
    <location>
        <begin position="151"/>
        <end position="160"/>
    </location>
</feature>
<evidence type="ECO:0000313" key="7">
    <source>
        <dbReference type="Proteomes" id="UP000230423"/>
    </source>
</evidence>
<dbReference type="InterPro" id="IPR040363">
    <property type="entry name" value="HMBOX1"/>
</dbReference>
<feature type="region of interest" description="Disordered" evidence="4">
    <location>
        <begin position="224"/>
        <end position="245"/>
    </location>
</feature>
<sequence length="439" mass="47446">MCEAPPSVGAVFFADPATRLETNGDGELVPQRRERYVFRPILIKVLEGFFTQSPFPDLHKRVEIATACNQVLQIEKRGVGLMPKEVVSPQVVANWFANKRKELRRRSQEASEQTTAVAGPASGSQPHTPGQAGTEEATSSGVGSTPSPIMEEAETMDQTEVETRPLDVMALAARLGIAFPQLAAAAATSTADTSSGETPYSQALPIATLASHLLAASQNLTAPFSGGSANSTSSESQTTPATAATEASQLAMASLASQLLPTTTPSSLSLIAPGFQMLNTQLPVLNELCNNEQQQLDTPSEHNLLSMTYDQLHPPATLILHCDFLEGSLPLEAADAVIFDIGLFHSLWGIRGCVAEYLDGGFGRLVWCVTHIISLTVSLPFAFVSRPRPCFLWPLLIQNKRITHSITKPVVYDVKVHAKHFNCPQYIQFKQRERQCALA</sequence>
<feature type="domain" description="Homeobox" evidence="5">
    <location>
        <begin position="29"/>
        <end position="106"/>
    </location>
</feature>
<dbReference type="PANTHER" id="PTHR14618">
    <property type="entry name" value="HOMEODOX-CONTAINING PROTEIN 1 HMBOX1"/>
    <property type="match status" value="1"/>
</dbReference>
<proteinExistence type="predicted"/>
<dbReference type="SUPFAM" id="SSF46689">
    <property type="entry name" value="Homeodomain-like"/>
    <property type="match status" value="1"/>
</dbReference>
<evidence type="ECO:0000259" key="5">
    <source>
        <dbReference type="PROSITE" id="PS50071"/>
    </source>
</evidence>
<dbReference type="EMBL" id="KZ346451">
    <property type="protein sequence ID" value="PIO69963.1"/>
    <property type="molecule type" value="Genomic_DNA"/>
</dbReference>
<dbReference type="PROSITE" id="PS50071">
    <property type="entry name" value="HOMEOBOX_2"/>
    <property type="match status" value="1"/>
</dbReference>
<dbReference type="Proteomes" id="UP000230423">
    <property type="component" value="Unassembled WGS sequence"/>
</dbReference>
<dbReference type="Pfam" id="PF00046">
    <property type="entry name" value="Homeodomain"/>
    <property type="match status" value="1"/>
</dbReference>
<dbReference type="PANTHER" id="PTHR14618:SF0">
    <property type="entry name" value="HOMEOBOX-CONTAINING PROTEIN 1"/>
    <property type="match status" value="1"/>
</dbReference>
<comment type="subcellular location">
    <subcellularLocation>
        <location evidence="1 2 3">Nucleus</location>
    </subcellularLocation>
</comment>
<dbReference type="OrthoDB" id="5856131at2759"/>
<evidence type="ECO:0000256" key="1">
    <source>
        <dbReference type="ARBA" id="ARBA00004123"/>
    </source>
</evidence>
<dbReference type="AlphaFoldDB" id="A0A2G9UIJ3"/>
<dbReference type="SMART" id="SM00389">
    <property type="entry name" value="HOX"/>
    <property type="match status" value="1"/>
</dbReference>
<dbReference type="GO" id="GO:0003691">
    <property type="term" value="F:double-stranded telomeric DNA binding"/>
    <property type="evidence" value="ECO:0007669"/>
    <property type="project" value="InterPro"/>
</dbReference>
<keyword evidence="7" id="KW-1185">Reference proteome</keyword>
<feature type="region of interest" description="Disordered" evidence="4">
    <location>
        <begin position="103"/>
        <end position="160"/>
    </location>
</feature>
<feature type="compositionally biased region" description="Low complexity" evidence="4">
    <location>
        <begin position="225"/>
        <end position="239"/>
    </location>
</feature>
<evidence type="ECO:0000256" key="3">
    <source>
        <dbReference type="RuleBase" id="RU000682"/>
    </source>
</evidence>
<accession>A0A2G9UIJ3</accession>
<keyword evidence="2 3" id="KW-0539">Nucleus</keyword>
<feature type="DNA-binding region" description="Homeobox" evidence="2">
    <location>
        <begin position="31"/>
        <end position="107"/>
    </location>
</feature>
<reference evidence="6 7" key="1">
    <citation type="submission" date="2015-09" db="EMBL/GenBank/DDBJ databases">
        <title>Draft genome of the parasitic nematode Teladorsagia circumcincta isolate WARC Sus (inbred).</title>
        <authorList>
            <person name="Mitreva M."/>
        </authorList>
    </citation>
    <scope>NUCLEOTIDE SEQUENCE [LARGE SCALE GENOMIC DNA]</scope>
    <source>
        <strain evidence="6 7">S</strain>
    </source>
</reference>
<protein>
    <submittedName>
        <fullName evidence="6">Homeobox domain protein</fullName>
    </submittedName>
</protein>
<gene>
    <name evidence="6" type="ORF">TELCIR_08200</name>
</gene>
<organism evidence="6 7">
    <name type="scientific">Teladorsagia circumcincta</name>
    <name type="common">Brown stomach worm</name>
    <name type="synonym">Ostertagia circumcincta</name>
    <dbReference type="NCBI Taxonomy" id="45464"/>
    <lineage>
        <taxon>Eukaryota</taxon>
        <taxon>Metazoa</taxon>
        <taxon>Ecdysozoa</taxon>
        <taxon>Nematoda</taxon>
        <taxon>Chromadorea</taxon>
        <taxon>Rhabditida</taxon>
        <taxon>Rhabditina</taxon>
        <taxon>Rhabditomorpha</taxon>
        <taxon>Strongyloidea</taxon>
        <taxon>Trichostrongylidae</taxon>
        <taxon>Teladorsagia</taxon>
    </lineage>
</organism>
<keyword evidence="2 3" id="KW-0238">DNA-binding</keyword>
<dbReference type="Gene3D" id="1.10.10.60">
    <property type="entry name" value="Homeodomain-like"/>
    <property type="match status" value="1"/>
</dbReference>
<evidence type="ECO:0000256" key="2">
    <source>
        <dbReference type="PROSITE-ProRule" id="PRU00108"/>
    </source>
</evidence>
<dbReference type="InterPro" id="IPR009057">
    <property type="entry name" value="Homeodomain-like_sf"/>
</dbReference>
<evidence type="ECO:0000313" key="6">
    <source>
        <dbReference type="EMBL" id="PIO69963.1"/>
    </source>
</evidence>
<name>A0A2G9UIJ3_TELCI</name>
<dbReference type="InterPro" id="IPR001356">
    <property type="entry name" value="HD"/>
</dbReference>
<feature type="compositionally biased region" description="Polar residues" evidence="4">
    <location>
        <begin position="110"/>
        <end position="128"/>
    </location>
</feature>
<dbReference type="CDD" id="cd00086">
    <property type="entry name" value="homeodomain"/>
    <property type="match status" value="1"/>
</dbReference>
<evidence type="ECO:0000256" key="4">
    <source>
        <dbReference type="SAM" id="MobiDB-lite"/>
    </source>
</evidence>
<feature type="compositionally biased region" description="Polar residues" evidence="4">
    <location>
        <begin position="136"/>
        <end position="147"/>
    </location>
</feature>
<keyword evidence="2 3" id="KW-0371">Homeobox</keyword>